<keyword evidence="4" id="KW-1185">Reference proteome</keyword>
<dbReference type="InterPro" id="IPR038157">
    <property type="entry name" value="FeoA_core_dom"/>
</dbReference>
<dbReference type="InterPro" id="IPR007167">
    <property type="entry name" value="Fe-transptr_FeoA-like"/>
</dbReference>
<dbReference type="AlphaFoldDB" id="A0A178MLH5"/>
<keyword evidence="1" id="KW-0408">Iron</keyword>
<organism evidence="3 4">
    <name type="scientific">Paramagnetospirillum marisnigri</name>
    <dbReference type="NCBI Taxonomy" id="1285242"/>
    <lineage>
        <taxon>Bacteria</taxon>
        <taxon>Pseudomonadati</taxon>
        <taxon>Pseudomonadota</taxon>
        <taxon>Alphaproteobacteria</taxon>
        <taxon>Rhodospirillales</taxon>
        <taxon>Magnetospirillaceae</taxon>
        <taxon>Paramagnetospirillum</taxon>
    </lineage>
</organism>
<protein>
    <submittedName>
        <fullName evidence="3">Fe2+ transporter protein A</fullName>
    </submittedName>
</protein>
<dbReference type="SMART" id="SM00899">
    <property type="entry name" value="FeoA"/>
    <property type="match status" value="1"/>
</dbReference>
<dbReference type="Proteomes" id="UP000078428">
    <property type="component" value="Unassembled WGS sequence"/>
</dbReference>
<evidence type="ECO:0000259" key="2">
    <source>
        <dbReference type="SMART" id="SM00899"/>
    </source>
</evidence>
<reference evidence="3 4" key="1">
    <citation type="submission" date="2016-04" db="EMBL/GenBank/DDBJ databases">
        <title>Draft genome sequence of freshwater magnetotactic bacteria Magnetospirillum marisnigri SP-1 and Magnetospirillum moscoviense BB-1.</title>
        <authorList>
            <person name="Koziaeva V."/>
            <person name="Dziuba M.V."/>
            <person name="Ivanov T.M."/>
            <person name="Kuznetsov B."/>
            <person name="Grouzdev D.S."/>
        </authorList>
    </citation>
    <scope>NUCLEOTIDE SEQUENCE [LARGE SCALE GENOMIC DNA]</scope>
    <source>
        <strain evidence="3 4">SP-1</strain>
    </source>
</reference>
<dbReference type="Pfam" id="PF04023">
    <property type="entry name" value="FeoA"/>
    <property type="match status" value="1"/>
</dbReference>
<feature type="domain" description="Ferrous iron transporter FeoA-like" evidence="2">
    <location>
        <begin position="32"/>
        <end position="105"/>
    </location>
</feature>
<evidence type="ECO:0000313" key="4">
    <source>
        <dbReference type="Proteomes" id="UP000078428"/>
    </source>
</evidence>
<dbReference type="PANTHER" id="PTHR42954:SF2">
    <property type="entry name" value="FE(2+) TRANSPORT PROTEIN A"/>
    <property type="match status" value="1"/>
</dbReference>
<dbReference type="OrthoDB" id="9811076at2"/>
<comment type="caution">
    <text evidence="3">The sequence shown here is derived from an EMBL/GenBank/DDBJ whole genome shotgun (WGS) entry which is preliminary data.</text>
</comment>
<gene>
    <name evidence="3" type="ORF">A6A04_19825</name>
</gene>
<dbReference type="InterPro" id="IPR008988">
    <property type="entry name" value="Transcriptional_repressor_C"/>
</dbReference>
<accession>A0A178MLH5</accession>
<evidence type="ECO:0000313" key="3">
    <source>
        <dbReference type="EMBL" id="OAN48804.1"/>
    </source>
</evidence>
<dbReference type="PANTHER" id="PTHR42954">
    <property type="entry name" value="FE(2+) TRANSPORT PROTEIN A"/>
    <property type="match status" value="1"/>
</dbReference>
<dbReference type="InterPro" id="IPR052713">
    <property type="entry name" value="FeoA"/>
</dbReference>
<sequence>MPALDCLKIIQGRDTMFQRSRPVAQQMNSDTLTLADLRPEQQGEIVKIETEDGVFKRRMQSLGVVAGTPVTLDRSAPLGDPRIYSLMGYSLGLRNAEAQQIRIRLK</sequence>
<proteinExistence type="predicted"/>
<dbReference type="STRING" id="1285242.A6A04_19825"/>
<name>A0A178MLH5_9PROT</name>
<dbReference type="Gene3D" id="2.30.30.90">
    <property type="match status" value="1"/>
</dbReference>
<evidence type="ECO:0000256" key="1">
    <source>
        <dbReference type="ARBA" id="ARBA00023004"/>
    </source>
</evidence>
<dbReference type="SUPFAM" id="SSF50037">
    <property type="entry name" value="C-terminal domain of transcriptional repressors"/>
    <property type="match status" value="1"/>
</dbReference>
<dbReference type="EMBL" id="LWQT01000069">
    <property type="protein sequence ID" value="OAN48804.1"/>
    <property type="molecule type" value="Genomic_DNA"/>
</dbReference>
<dbReference type="GO" id="GO:0046914">
    <property type="term" value="F:transition metal ion binding"/>
    <property type="evidence" value="ECO:0007669"/>
    <property type="project" value="InterPro"/>
</dbReference>